<evidence type="ECO:0000313" key="3">
    <source>
        <dbReference type="Proteomes" id="UP000596938"/>
    </source>
</evidence>
<evidence type="ECO:0000256" key="1">
    <source>
        <dbReference type="SAM" id="MobiDB-lite"/>
    </source>
</evidence>
<organism evidence="2 3">
    <name type="scientific">Pseudarthrobacter polychromogenes</name>
    <dbReference type="NCBI Taxonomy" id="1676"/>
    <lineage>
        <taxon>Bacteria</taxon>
        <taxon>Bacillati</taxon>
        <taxon>Actinomycetota</taxon>
        <taxon>Actinomycetes</taxon>
        <taxon>Micrococcales</taxon>
        <taxon>Micrococcaceae</taxon>
        <taxon>Pseudarthrobacter</taxon>
    </lineage>
</organism>
<reference evidence="3" key="1">
    <citation type="journal article" date="2019" name="Int. J. Syst. Evol. Microbiol.">
        <title>The Global Catalogue of Microorganisms (GCM) 10K type strain sequencing project: providing services to taxonomists for standard genome sequencing and annotation.</title>
        <authorList>
            <consortium name="The Broad Institute Genomics Platform"/>
            <consortium name="The Broad Institute Genome Sequencing Center for Infectious Disease"/>
            <person name="Wu L."/>
            <person name="Ma J."/>
        </authorList>
    </citation>
    <scope>NUCLEOTIDE SEQUENCE [LARGE SCALE GENOMIC DNA]</scope>
    <source>
        <strain evidence="3">CGMCC 1.1927</strain>
    </source>
</reference>
<name>A0ABQ1Y1T5_9MICC</name>
<keyword evidence="3" id="KW-1185">Reference proteome</keyword>
<gene>
    <name evidence="2" type="ORF">GCM10011577_37200</name>
</gene>
<evidence type="ECO:0000313" key="2">
    <source>
        <dbReference type="EMBL" id="GGH08994.1"/>
    </source>
</evidence>
<feature type="compositionally biased region" description="Basic and acidic residues" evidence="1">
    <location>
        <begin position="97"/>
        <end position="109"/>
    </location>
</feature>
<feature type="compositionally biased region" description="Low complexity" evidence="1">
    <location>
        <begin position="67"/>
        <end position="81"/>
    </location>
</feature>
<comment type="caution">
    <text evidence="2">The sequence shown here is derived from an EMBL/GenBank/DDBJ whole genome shotgun (WGS) entry which is preliminary data.</text>
</comment>
<dbReference type="RefSeq" id="WP_188813410.1">
    <property type="nucleotide sequence ID" value="NZ_BAAAWV010000001.1"/>
</dbReference>
<protein>
    <recommendedName>
        <fullName evidence="4">Transmembrane protein</fullName>
    </recommendedName>
</protein>
<proteinExistence type="predicted"/>
<accession>A0ABQ1Y1T5</accession>
<dbReference type="Proteomes" id="UP000596938">
    <property type="component" value="Unassembled WGS sequence"/>
</dbReference>
<feature type="region of interest" description="Disordered" evidence="1">
    <location>
        <begin position="52"/>
        <end position="158"/>
    </location>
</feature>
<sequence length="158" mass="16130">MATLGSSALGLLRRLVALRSVFVWLLLVLLIAGAASYTSGSRYALVPGHSPVQSAGGQTAGEEPLQAIAEAGPAEPSASASQYGRAIHEAGPSEPAGLEKEGERSKAPRGEPVPVRTGAVDPPSLIQRLPGGSLHSSDVPPEPELPALTVVDLSISRT</sequence>
<dbReference type="EMBL" id="BMKU01000016">
    <property type="protein sequence ID" value="GGH08994.1"/>
    <property type="molecule type" value="Genomic_DNA"/>
</dbReference>
<evidence type="ECO:0008006" key="4">
    <source>
        <dbReference type="Google" id="ProtNLM"/>
    </source>
</evidence>